<evidence type="ECO:0000256" key="1">
    <source>
        <dbReference type="SAM" id="MobiDB-lite"/>
    </source>
</evidence>
<dbReference type="PATRIC" id="fig|307121.4.peg.145"/>
<dbReference type="Proteomes" id="UP000199393">
    <property type="component" value="Chromosome I"/>
</dbReference>
<reference evidence="3" key="1">
    <citation type="submission" date="2016-06" db="EMBL/GenBank/DDBJ databases">
        <authorList>
            <person name="Varghese N."/>
        </authorList>
    </citation>
    <scope>NUCLEOTIDE SEQUENCE [LARGE SCALE GENOMIC DNA]</scope>
    <source>
        <strain evidence="3">DSM 45344</strain>
    </source>
</reference>
<feature type="region of interest" description="Disordered" evidence="1">
    <location>
        <begin position="1"/>
        <end position="23"/>
    </location>
</feature>
<organism evidence="2 3">
    <name type="scientific">Micromonospora krabiensis</name>
    <dbReference type="NCBI Taxonomy" id="307121"/>
    <lineage>
        <taxon>Bacteria</taxon>
        <taxon>Bacillati</taxon>
        <taxon>Actinomycetota</taxon>
        <taxon>Actinomycetes</taxon>
        <taxon>Micromonosporales</taxon>
        <taxon>Micromonosporaceae</taxon>
        <taxon>Micromonospora</taxon>
    </lineage>
</organism>
<dbReference type="OrthoDB" id="3377119at2"/>
<sequence>MPPATQQPPTTGHLHHPRDPRQTVCGLPADTITRWENEDPPRAERTCEDCLTLLPDAARPDDYTHPPGDATLLESLRRIVAARQHAKVDGVLVDLWSASATCAIWDHLTDEHRQRLLTLPSHELILRCVAIYTRVTGGGR</sequence>
<dbReference type="STRING" id="307121.GA0070620_0138"/>
<name>A0A1C3MWM8_9ACTN</name>
<proteinExistence type="predicted"/>
<evidence type="ECO:0000313" key="3">
    <source>
        <dbReference type="Proteomes" id="UP000199393"/>
    </source>
</evidence>
<accession>A0A1C3MWM8</accession>
<dbReference type="RefSeq" id="WP_091587467.1">
    <property type="nucleotide sequence ID" value="NZ_JBHRWG010000002.1"/>
</dbReference>
<gene>
    <name evidence="2" type="ORF">GA0070620_0138</name>
</gene>
<protein>
    <submittedName>
        <fullName evidence="2">Uncharacterized protein</fullName>
    </submittedName>
</protein>
<evidence type="ECO:0000313" key="2">
    <source>
        <dbReference type="EMBL" id="SBV24704.1"/>
    </source>
</evidence>
<dbReference type="AlphaFoldDB" id="A0A1C3MWM8"/>
<keyword evidence="3" id="KW-1185">Reference proteome</keyword>
<dbReference type="EMBL" id="LT598496">
    <property type="protein sequence ID" value="SBV24704.1"/>
    <property type="molecule type" value="Genomic_DNA"/>
</dbReference>